<feature type="domain" description="N-acetyltransferase" evidence="1">
    <location>
        <begin position="11"/>
        <end position="172"/>
    </location>
</feature>
<name>A0A917XGF8_9ACTN</name>
<dbReference type="GO" id="GO:0016747">
    <property type="term" value="F:acyltransferase activity, transferring groups other than amino-acyl groups"/>
    <property type="evidence" value="ECO:0007669"/>
    <property type="project" value="InterPro"/>
</dbReference>
<dbReference type="PANTHER" id="PTHR43617:SF38">
    <property type="entry name" value="N-ACETYLTRANSFERASE DOMAIN-CONTAINING PROTEIN"/>
    <property type="match status" value="1"/>
</dbReference>
<reference evidence="2" key="1">
    <citation type="journal article" date="2014" name="Int. J. Syst. Evol. Microbiol.">
        <title>Complete genome sequence of Corynebacterium casei LMG S-19264T (=DSM 44701T), isolated from a smear-ripened cheese.</title>
        <authorList>
            <consortium name="US DOE Joint Genome Institute (JGI-PGF)"/>
            <person name="Walter F."/>
            <person name="Albersmeier A."/>
            <person name="Kalinowski J."/>
            <person name="Ruckert C."/>
        </authorList>
    </citation>
    <scope>NUCLEOTIDE SEQUENCE</scope>
    <source>
        <strain evidence="2">CGMCC 4.7110</strain>
    </source>
</reference>
<sequence length="342" mass="38149">MSAFGQDVDAVTLHAVDPLDRGQDRLTQGWHRVYQRALQETYGSTAAGWSQEEVRVQFTHQEYERRAAWAAVRDDAVVGHAQLILFVADNTHFAKLHVAVDPAYRRRGIGSALLRVLEDAARAAGRTVLVGHSDVLFGHDDPAAGFAESAGYARGQANLRSDLLLPPRRDLEAELGASSADYELLTSWGEIPGDWLEQRARLAAHMSTAAPRGDVDVQEERWNVERARRVRRTMLDQGRQVVETVARQRQSGLLAGYTTLVVPAGRPELSLQWDTFVLSEHRGHRLGLHLKVANLLALHHALPAVERVVTWNAAENEPMRRVNRAMGFVPVGHHTEWQKAFT</sequence>
<accession>A0A917XGF8</accession>
<reference evidence="2" key="2">
    <citation type="submission" date="2020-09" db="EMBL/GenBank/DDBJ databases">
        <authorList>
            <person name="Sun Q."/>
            <person name="Zhou Y."/>
        </authorList>
    </citation>
    <scope>NUCLEOTIDE SEQUENCE</scope>
    <source>
        <strain evidence="2">CGMCC 4.7110</strain>
    </source>
</reference>
<dbReference type="Gene3D" id="3.40.630.30">
    <property type="match status" value="1"/>
</dbReference>
<evidence type="ECO:0000259" key="1">
    <source>
        <dbReference type="PROSITE" id="PS51186"/>
    </source>
</evidence>
<dbReference type="SUPFAM" id="SSF55729">
    <property type="entry name" value="Acyl-CoA N-acyltransferases (Nat)"/>
    <property type="match status" value="2"/>
</dbReference>
<dbReference type="RefSeq" id="WP_189265472.1">
    <property type="nucleotide sequence ID" value="NZ_BMML01000013.1"/>
</dbReference>
<dbReference type="PANTHER" id="PTHR43617">
    <property type="entry name" value="L-AMINO ACID N-ACETYLTRANSFERASE"/>
    <property type="match status" value="1"/>
</dbReference>
<dbReference type="CDD" id="cd04301">
    <property type="entry name" value="NAT_SF"/>
    <property type="match status" value="1"/>
</dbReference>
<dbReference type="Proteomes" id="UP000653411">
    <property type="component" value="Unassembled WGS sequence"/>
</dbReference>
<evidence type="ECO:0000313" key="3">
    <source>
        <dbReference type="Proteomes" id="UP000653411"/>
    </source>
</evidence>
<protein>
    <submittedName>
        <fullName evidence="2">GNAT family N-acetyltransferase</fullName>
    </submittedName>
</protein>
<gene>
    <name evidence="2" type="ORF">GCM10011578_054650</name>
</gene>
<comment type="caution">
    <text evidence="2">The sequence shown here is derived from an EMBL/GenBank/DDBJ whole genome shotgun (WGS) entry which is preliminary data.</text>
</comment>
<dbReference type="EMBL" id="BMML01000013">
    <property type="protein sequence ID" value="GGN22758.1"/>
    <property type="molecule type" value="Genomic_DNA"/>
</dbReference>
<dbReference type="Pfam" id="PF00583">
    <property type="entry name" value="Acetyltransf_1"/>
    <property type="match status" value="1"/>
</dbReference>
<organism evidence="2 3">
    <name type="scientific">Streptomyces fuscichromogenes</name>
    <dbReference type="NCBI Taxonomy" id="1324013"/>
    <lineage>
        <taxon>Bacteria</taxon>
        <taxon>Bacillati</taxon>
        <taxon>Actinomycetota</taxon>
        <taxon>Actinomycetes</taxon>
        <taxon>Kitasatosporales</taxon>
        <taxon>Streptomycetaceae</taxon>
        <taxon>Streptomyces</taxon>
    </lineage>
</organism>
<dbReference type="PROSITE" id="PS51186">
    <property type="entry name" value="GNAT"/>
    <property type="match status" value="1"/>
</dbReference>
<evidence type="ECO:0000313" key="2">
    <source>
        <dbReference type="EMBL" id="GGN22758.1"/>
    </source>
</evidence>
<dbReference type="InterPro" id="IPR050276">
    <property type="entry name" value="MshD_Acetyltransferase"/>
</dbReference>
<dbReference type="InterPro" id="IPR000182">
    <property type="entry name" value="GNAT_dom"/>
</dbReference>
<keyword evidence="3" id="KW-1185">Reference proteome</keyword>
<dbReference type="AlphaFoldDB" id="A0A917XGF8"/>
<dbReference type="InterPro" id="IPR016181">
    <property type="entry name" value="Acyl_CoA_acyltransferase"/>
</dbReference>
<proteinExistence type="predicted"/>